<dbReference type="EMBL" id="CM031824">
    <property type="protein sequence ID" value="KAG6624614.1"/>
    <property type="molecule type" value="Genomic_DNA"/>
</dbReference>
<evidence type="ECO:0000313" key="2">
    <source>
        <dbReference type="Proteomes" id="UP000811609"/>
    </source>
</evidence>
<proteinExistence type="predicted"/>
<evidence type="ECO:0000313" key="1">
    <source>
        <dbReference type="EMBL" id="KAG6624614.1"/>
    </source>
</evidence>
<name>A0A8T1N6H1_CARIL</name>
<reference evidence="1" key="1">
    <citation type="submission" date="2020-12" db="EMBL/GenBank/DDBJ databases">
        <title>WGS assembly of Carya illinoinensis cv. Pawnee.</title>
        <authorList>
            <person name="Platts A."/>
            <person name="Shu S."/>
            <person name="Wright S."/>
            <person name="Barry K."/>
            <person name="Edger P."/>
            <person name="Pires J.C."/>
            <person name="Schmutz J."/>
        </authorList>
    </citation>
    <scope>NUCLEOTIDE SEQUENCE</scope>
    <source>
        <tissue evidence="1">Leaf</tissue>
    </source>
</reference>
<sequence length="161" mass="18873">MNMLLTCEWVNEAFEHHPKKLQNMLSETKIPTTVKRFRNSFHIKYNCKLKIIKISSRISAETTTIVSLKPWQSSINSAKRQNQHNIQTKAVHQKDYIIPNCTLLVKIVPLNHHIIVPFISCQLRNNKPDHKICCYSKLHIFSYAIRNEIITHLPCPHDYMS</sequence>
<dbReference type="Proteomes" id="UP000811609">
    <property type="component" value="Chromosome 16"/>
</dbReference>
<protein>
    <submittedName>
        <fullName evidence="1">Uncharacterized protein</fullName>
    </submittedName>
</protein>
<gene>
    <name evidence="1" type="ORF">CIPAW_16G040400</name>
</gene>
<organism evidence="1 2">
    <name type="scientific">Carya illinoinensis</name>
    <name type="common">Pecan</name>
    <dbReference type="NCBI Taxonomy" id="32201"/>
    <lineage>
        <taxon>Eukaryota</taxon>
        <taxon>Viridiplantae</taxon>
        <taxon>Streptophyta</taxon>
        <taxon>Embryophyta</taxon>
        <taxon>Tracheophyta</taxon>
        <taxon>Spermatophyta</taxon>
        <taxon>Magnoliopsida</taxon>
        <taxon>eudicotyledons</taxon>
        <taxon>Gunneridae</taxon>
        <taxon>Pentapetalae</taxon>
        <taxon>rosids</taxon>
        <taxon>fabids</taxon>
        <taxon>Fagales</taxon>
        <taxon>Juglandaceae</taxon>
        <taxon>Carya</taxon>
    </lineage>
</organism>
<comment type="caution">
    <text evidence="1">The sequence shown here is derived from an EMBL/GenBank/DDBJ whole genome shotgun (WGS) entry which is preliminary data.</text>
</comment>
<dbReference type="AlphaFoldDB" id="A0A8T1N6H1"/>
<accession>A0A8T1N6H1</accession>
<keyword evidence="2" id="KW-1185">Reference proteome</keyword>